<dbReference type="GO" id="GO:0000245">
    <property type="term" value="P:spliceosomal complex assembly"/>
    <property type="evidence" value="ECO:0007669"/>
    <property type="project" value="TreeGrafter"/>
</dbReference>
<evidence type="ECO:0000256" key="3">
    <source>
        <dbReference type="ARBA" id="ARBA00022679"/>
    </source>
</evidence>
<dbReference type="GO" id="GO:0005634">
    <property type="term" value="C:nucleus"/>
    <property type="evidence" value="ECO:0007669"/>
    <property type="project" value="TreeGrafter"/>
</dbReference>
<evidence type="ECO:0000256" key="5">
    <source>
        <dbReference type="ARBA" id="ARBA00022777"/>
    </source>
</evidence>
<dbReference type="PANTHER" id="PTHR47634:SF9">
    <property type="entry name" value="PROTEIN KINASE DOMAIN-CONTAINING PROTEIN-RELATED"/>
    <property type="match status" value="1"/>
</dbReference>
<dbReference type="AlphaFoldDB" id="A0AAV5T3Z6"/>
<evidence type="ECO:0000259" key="9">
    <source>
        <dbReference type="PROSITE" id="PS50011"/>
    </source>
</evidence>
<evidence type="ECO:0000256" key="2">
    <source>
        <dbReference type="ARBA" id="ARBA00022527"/>
    </source>
</evidence>
<name>A0AAV5T3Z6_9BILA</name>
<evidence type="ECO:0000313" key="10">
    <source>
        <dbReference type="EMBL" id="GMS90018.1"/>
    </source>
</evidence>
<evidence type="ECO:0000256" key="1">
    <source>
        <dbReference type="ARBA" id="ARBA00012513"/>
    </source>
</evidence>
<accession>A0AAV5T3Z6</accession>
<dbReference type="GO" id="GO:0005524">
    <property type="term" value="F:ATP binding"/>
    <property type="evidence" value="ECO:0007669"/>
    <property type="project" value="UniProtKB-KW"/>
</dbReference>
<dbReference type="GO" id="GO:0004674">
    <property type="term" value="F:protein serine/threonine kinase activity"/>
    <property type="evidence" value="ECO:0007669"/>
    <property type="project" value="UniProtKB-KW"/>
</dbReference>
<sequence length="99" mass="10736">KPDNIFVTLKDGEIDQVKIGDLGNALPLCPDMNSLIQTEQYRSPEVIIGAGFSSTADIWSTACMAFELATGEYLFDPKEGANYTSGSDHLTMIFELLGS</sequence>
<dbReference type="Proteomes" id="UP001432027">
    <property type="component" value="Unassembled WGS sequence"/>
</dbReference>
<dbReference type="EMBL" id="BTSX01000003">
    <property type="protein sequence ID" value="GMS90018.1"/>
    <property type="molecule type" value="Genomic_DNA"/>
</dbReference>
<evidence type="ECO:0000256" key="6">
    <source>
        <dbReference type="ARBA" id="ARBA00022840"/>
    </source>
</evidence>
<keyword evidence="11" id="KW-1185">Reference proteome</keyword>
<evidence type="ECO:0000256" key="4">
    <source>
        <dbReference type="ARBA" id="ARBA00022741"/>
    </source>
</evidence>
<dbReference type="InterPro" id="IPR051334">
    <property type="entry name" value="SRPK"/>
</dbReference>
<organism evidence="10 11">
    <name type="scientific">Pristionchus entomophagus</name>
    <dbReference type="NCBI Taxonomy" id="358040"/>
    <lineage>
        <taxon>Eukaryota</taxon>
        <taxon>Metazoa</taxon>
        <taxon>Ecdysozoa</taxon>
        <taxon>Nematoda</taxon>
        <taxon>Chromadorea</taxon>
        <taxon>Rhabditida</taxon>
        <taxon>Rhabditina</taxon>
        <taxon>Diplogasteromorpha</taxon>
        <taxon>Diplogasteroidea</taxon>
        <taxon>Neodiplogasteridae</taxon>
        <taxon>Pristionchus</taxon>
    </lineage>
</organism>
<keyword evidence="4" id="KW-0547">Nucleotide-binding</keyword>
<dbReference type="EC" id="2.7.11.1" evidence="1"/>
<feature type="non-terminal residue" evidence="10">
    <location>
        <position position="99"/>
    </location>
</feature>
<comment type="catalytic activity">
    <reaction evidence="8">
        <text>L-seryl-[protein] + ATP = O-phospho-L-seryl-[protein] + ADP + H(+)</text>
        <dbReference type="Rhea" id="RHEA:17989"/>
        <dbReference type="Rhea" id="RHEA-COMP:9863"/>
        <dbReference type="Rhea" id="RHEA-COMP:11604"/>
        <dbReference type="ChEBI" id="CHEBI:15378"/>
        <dbReference type="ChEBI" id="CHEBI:29999"/>
        <dbReference type="ChEBI" id="CHEBI:30616"/>
        <dbReference type="ChEBI" id="CHEBI:83421"/>
        <dbReference type="ChEBI" id="CHEBI:456216"/>
        <dbReference type="EC" id="2.7.11.1"/>
    </reaction>
</comment>
<comment type="catalytic activity">
    <reaction evidence="7">
        <text>L-threonyl-[protein] + ATP = O-phospho-L-threonyl-[protein] + ADP + H(+)</text>
        <dbReference type="Rhea" id="RHEA:46608"/>
        <dbReference type="Rhea" id="RHEA-COMP:11060"/>
        <dbReference type="Rhea" id="RHEA-COMP:11605"/>
        <dbReference type="ChEBI" id="CHEBI:15378"/>
        <dbReference type="ChEBI" id="CHEBI:30013"/>
        <dbReference type="ChEBI" id="CHEBI:30616"/>
        <dbReference type="ChEBI" id="CHEBI:61977"/>
        <dbReference type="ChEBI" id="CHEBI:456216"/>
        <dbReference type="EC" id="2.7.11.1"/>
    </reaction>
</comment>
<keyword evidence="2" id="KW-0723">Serine/threonine-protein kinase</keyword>
<dbReference type="Gene3D" id="1.10.510.10">
    <property type="entry name" value="Transferase(Phosphotransferase) domain 1"/>
    <property type="match status" value="1"/>
</dbReference>
<feature type="non-terminal residue" evidence="10">
    <location>
        <position position="1"/>
    </location>
</feature>
<gene>
    <name evidence="10" type="ORF">PENTCL1PPCAC_12193</name>
</gene>
<dbReference type="PROSITE" id="PS50011">
    <property type="entry name" value="PROTEIN_KINASE_DOM"/>
    <property type="match status" value="1"/>
</dbReference>
<keyword evidence="5" id="KW-0418">Kinase</keyword>
<keyword evidence="6" id="KW-0067">ATP-binding</keyword>
<feature type="domain" description="Protein kinase" evidence="9">
    <location>
        <begin position="1"/>
        <end position="99"/>
    </location>
</feature>
<evidence type="ECO:0000256" key="8">
    <source>
        <dbReference type="ARBA" id="ARBA00048679"/>
    </source>
</evidence>
<dbReference type="GO" id="GO:0005737">
    <property type="term" value="C:cytoplasm"/>
    <property type="evidence" value="ECO:0007669"/>
    <property type="project" value="TreeGrafter"/>
</dbReference>
<keyword evidence="3" id="KW-0808">Transferase</keyword>
<dbReference type="InterPro" id="IPR000719">
    <property type="entry name" value="Prot_kinase_dom"/>
</dbReference>
<comment type="caution">
    <text evidence="10">The sequence shown here is derived from an EMBL/GenBank/DDBJ whole genome shotgun (WGS) entry which is preliminary data.</text>
</comment>
<evidence type="ECO:0000256" key="7">
    <source>
        <dbReference type="ARBA" id="ARBA00047899"/>
    </source>
</evidence>
<protein>
    <recommendedName>
        <fullName evidence="1">non-specific serine/threonine protein kinase</fullName>
        <ecNumber evidence="1">2.7.11.1</ecNumber>
    </recommendedName>
</protein>
<proteinExistence type="predicted"/>
<dbReference type="Pfam" id="PF00069">
    <property type="entry name" value="Pkinase"/>
    <property type="match status" value="1"/>
</dbReference>
<dbReference type="PANTHER" id="PTHR47634">
    <property type="entry name" value="PROTEIN KINASE DOMAIN-CONTAINING PROTEIN-RELATED"/>
    <property type="match status" value="1"/>
</dbReference>
<dbReference type="SUPFAM" id="SSF56112">
    <property type="entry name" value="Protein kinase-like (PK-like)"/>
    <property type="match status" value="1"/>
</dbReference>
<evidence type="ECO:0000313" key="11">
    <source>
        <dbReference type="Proteomes" id="UP001432027"/>
    </source>
</evidence>
<dbReference type="InterPro" id="IPR011009">
    <property type="entry name" value="Kinase-like_dom_sf"/>
</dbReference>
<dbReference type="GO" id="GO:0050684">
    <property type="term" value="P:regulation of mRNA processing"/>
    <property type="evidence" value="ECO:0007669"/>
    <property type="project" value="TreeGrafter"/>
</dbReference>
<reference evidence="10" key="1">
    <citation type="submission" date="2023-10" db="EMBL/GenBank/DDBJ databases">
        <title>Genome assembly of Pristionchus species.</title>
        <authorList>
            <person name="Yoshida K."/>
            <person name="Sommer R.J."/>
        </authorList>
    </citation>
    <scope>NUCLEOTIDE SEQUENCE</scope>
    <source>
        <strain evidence="10">RS0144</strain>
    </source>
</reference>